<name>A0ABY7NYD5_9ACTN</name>
<organism evidence="3 4">
    <name type="scientific">Streptomyces camelliae</name>
    <dbReference type="NCBI Taxonomy" id="3004093"/>
    <lineage>
        <taxon>Bacteria</taxon>
        <taxon>Bacillati</taxon>
        <taxon>Actinomycetota</taxon>
        <taxon>Actinomycetes</taxon>
        <taxon>Kitasatosporales</taxon>
        <taxon>Streptomycetaceae</taxon>
        <taxon>Streptomyces</taxon>
    </lineage>
</organism>
<evidence type="ECO:0000256" key="1">
    <source>
        <dbReference type="SAM" id="MobiDB-lite"/>
    </source>
</evidence>
<dbReference type="RefSeq" id="WP_270081144.1">
    <property type="nucleotide sequence ID" value="NZ_CP115300.1"/>
</dbReference>
<evidence type="ECO:0000313" key="4">
    <source>
        <dbReference type="Proteomes" id="UP001212326"/>
    </source>
</evidence>
<reference evidence="3 4" key="1">
    <citation type="submission" date="2022-12" db="EMBL/GenBank/DDBJ databases">
        <authorList>
            <person name="Mo P."/>
        </authorList>
    </citation>
    <scope>NUCLEOTIDE SEQUENCE [LARGE SCALE GENOMIC DNA]</scope>
    <source>
        <strain evidence="3 4">HUAS 2-6</strain>
    </source>
</reference>
<keyword evidence="2" id="KW-0472">Membrane</keyword>
<dbReference type="EMBL" id="CP115300">
    <property type="protein sequence ID" value="WBO63263.1"/>
    <property type="molecule type" value="Genomic_DNA"/>
</dbReference>
<protein>
    <submittedName>
        <fullName evidence="3">DUF6069 family protein</fullName>
    </submittedName>
</protein>
<gene>
    <name evidence="3" type="ORF">O1G22_10690</name>
</gene>
<dbReference type="Pfam" id="PF19545">
    <property type="entry name" value="DUF6069"/>
    <property type="match status" value="1"/>
</dbReference>
<feature type="region of interest" description="Disordered" evidence="1">
    <location>
        <begin position="1"/>
        <end position="20"/>
    </location>
</feature>
<keyword evidence="2" id="KW-1133">Transmembrane helix</keyword>
<evidence type="ECO:0000256" key="2">
    <source>
        <dbReference type="SAM" id="Phobius"/>
    </source>
</evidence>
<sequence>MPGSVPEVVSSAPSAPPAPRSRRLTVVVGLLAAAVAAVLGDVVVALLARAAGASGDFAPLHPAAYGPLTAFGVVLGAMGWAVVRRVAKNPAGLLRWLVPVFVVVSFGPDLSLLGGGTPGSGPLAVAALMVMHVVVAVVAVAAYRRVLPLPVR</sequence>
<evidence type="ECO:0000313" key="3">
    <source>
        <dbReference type="EMBL" id="WBO63263.1"/>
    </source>
</evidence>
<proteinExistence type="predicted"/>
<dbReference type="InterPro" id="IPR045713">
    <property type="entry name" value="DUF6069"/>
</dbReference>
<accession>A0ABY7NYD5</accession>
<dbReference type="Proteomes" id="UP001212326">
    <property type="component" value="Chromosome"/>
</dbReference>
<feature type="compositionally biased region" description="Low complexity" evidence="1">
    <location>
        <begin position="1"/>
        <end position="13"/>
    </location>
</feature>
<feature type="transmembrane region" description="Helical" evidence="2">
    <location>
        <begin position="93"/>
        <end position="111"/>
    </location>
</feature>
<feature type="transmembrane region" description="Helical" evidence="2">
    <location>
        <begin position="123"/>
        <end position="143"/>
    </location>
</feature>
<feature type="transmembrane region" description="Helical" evidence="2">
    <location>
        <begin position="24"/>
        <end position="51"/>
    </location>
</feature>
<keyword evidence="2" id="KW-0812">Transmembrane</keyword>
<keyword evidence="4" id="KW-1185">Reference proteome</keyword>
<feature type="transmembrane region" description="Helical" evidence="2">
    <location>
        <begin position="63"/>
        <end position="81"/>
    </location>
</feature>